<comment type="caution">
    <text evidence="3">The sequence shown here is derived from an EMBL/GenBank/DDBJ whole genome shotgun (WGS) entry which is preliminary data.</text>
</comment>
<evidence type="ECO:0000256" key="1">
    <source>
        <dbReference type="SAM" id="MobiDB-lite"/>
    </source>
</evidence>
<dbReference type="Proteomes" id="UP001499954">
    <property type="component" value="Unassembled WGS sequence"/>
</dbReference>
<accession>A0ABP5C3C9</accession>
<evidence type="ECO:0000313" key="3">
    <source>
        <dbReference type="EMBL" id="GAA1955470.1"/>
    </source>
</evidence>
<feature type="transmembrane region" description="Helical" evidence="2">
    <location>
        <begin position="21"/>
        <end position="42"/>
    </location>
</feature>
<evidence type="ECO:0000256" key="2">
    <source>
        <dbReference type="SAM" id="Phobius"/>
    </source>
</evidence>
<protein>
    <submittedName>
        <fullName evidence="3">Uncharacterized protein</fullName>
    </submittedName>
</protein>
<gene>
    <name evidence="3" type="ORF">GCM10009717_21820</name>
</gene>
<keyword evidence="2" id="KW-1133">Transmembrane helix</keyword>
<keyword evidence="2" id="KW-0472">Membrane</keyword>
<reference evidence="4" key="1">
    <citation type="journal article" date="2019" name="Int. J. Syst. Evol. Microbiol.">
        <title>The Global Catalogue of Microorganisms (GCM) 10K type strain sequencing project: providing services to taxonomists for standard genome sequencing and annotation.</title>
        <authorList>
            <consortium name="The Broad Institute Genomics Platform"/>
            <consortium name="The Broad Institute Genome Sequencing Center for Infectious Disease"/>
            <person name="Wu L."/>
            <person name="Ma J."/>
        </authorList>
    </citation>
    <scope>NUCLEOTIDE SEQUENCE [LARGE SCALE GENOMIC DNA]</scope>
    <source>
        <strain evidence="4">JCM 13584</strain>
    </source>
</reference>
<evidence type="ECO:0000313" key="4">
    <source>
        <dbReference type="Proteomes" id="UP001499954"/>
    </source>
</evidence>
<dbReference type="RefSeq" id="WP_157416047.1">
    <property type="nucleotide sequence ID" value="NZ_BAAAMK010000004.1"/>
</dbReference>
<dbReference type="EMBL" id="BAAAMK010000004">
    <property type="protein sequence ID" value="GAA1955470.1"/>
    <property type="molecule type" value="Genomic_DNA"/>
</dbReference>
<proteinExistence type="predicted"/>
<keyword evidence="4" id="KW-1185">Reference proteome</keyword>
<feature type="region of interest" description="Disordered" evidence="1">
    <location>
        <begin position="45"/>
        <end position="71"/>
    </location>
</feature>
<sequence length="295" mass="30926">MAAPRRSTRPHWTERPGAKTAAWVLGTLVALGTLVGFGLQWVQAPDSGGSSAAPTEPEPPPESTPTSTAERLASVHVGAPSARIEEILGLPVNSRELDGGPGWTQQTYAADELSATTVTDESGSIVLLSIMSCTLGSDIEVTTPRGTTVVLQGPAIASAELASDGTVDDAANDRLLWYLDGGTGSSLGQLLEQSTMQPASGNGWKSYLVGINRACGSTTFTYTQTGTLQYFGTIADAPEDLESFRTSRAADFYTEILGDYSISEYTTITFSTPNGEVGEATAAPYIHDLPPEFLG</sequence>
<name>A0ABP5C3C9_9MICO</name>
<organism evidence="3 4">
    <name type="scientific">Agromyces allii</name>
    <dbReference type="NCBI Taxonomy" id="393607"/>
    <lineage>
        <taxon>Bacteria</taxon>
        <taxon>Bacillati</taxon>
        <taxon>Actinomycetota</taxon>
        <taxon>Actinomycetes</taxon>
        <taxon>Micrococcales</taxon>
        <taxon>Microbacteriaceae</taxon>
        <taxon>Agromyces</taxon>
    </lineage>
</organism>
<keyword evidence="2" id="KW-0812">Transmembrane</keyword>